<accession>A0A7R8X220</accession>
<reference evidence="14" key="1">
    <citation type="submission" date="2020-11" db="EMBL/GenBank/DDBJ databases">
        <authorList>
            <person name="Tran Van P."/>
        </authorList>
    </citation>
    <scope>NUCLEOTIDE SEQUENCE</scope>
</reference>
<keyword evidence="15" id="KW-1185">Reference proteome</keyword>
<keyword evidence="3" id="KW-0813">Transport</keyword>
<evidence type="ECO:0000256" key="11">
    <source>
        <dbReference type="RuleBase" id="RU363115"/>
    </source>
</evidence>
<dbReference type="GO" id="GO:0034727">
    <property type="term" value="P:piecemeal microautophagy of the nucleus"/>
    <property type="evidence" value="ECO:0007669"/>
    <property type="project" value="TreeGrafter"/>
</dbReference>
<evidence type="ECO:0000256" key="5">
    <source>
        <dbReference type="ARBA" id="ARBA00022670"/>
    </source>
</evidence>
<dbReference type="AlphaFoldDB" id="A0A7R8X220"/>
<evidence type="ECO:0000256" key="2">
    <source>
        <dbReference type="ARBA" id="ARBA00010958"/>
    </source>
</evidence>
<evidence type="ECO:0000256" key="10">
    <source>
        <dbReference type="ARBA" id="ARBA00029362"/>
    </source>
</evidence>
<gene>
    <name evidence="14" type="ORF">DSTB1V02_LOCUS1333</name>
</gene>
<dbReference type="Proteomes" id="UP000677054">
    <property type="component" value="Unassembled WGS sequence"/>
</dbReference>
<comment type="function">
    <text evidence="11">Cysteine protease that plays a key role in autophagy by mediating both proteolytic activation and delipidation of ATG8 family proteins.</text>
</comment>
<protein>
    <recommendedName>
        <fullName evidence="11">Cysteine protease</fullName>
        <ecNumber evidence="11">3.4.22.-</ecNumber>
    </recommendedName>
</protein>
<keyword evidence="5 11" id="KW-0645">Protease</keyword>
<feature type="region of interest" description="Disordered" evidence="12">
    <location>
        <begin position="1"/>
        <end position="53"/>
    </location>
</feature>
<organism evidence="14">
    <name type="scientific">Darwinula stevensoni</name>
    <dbReference type="NCBI Taxonomy" id="69355"/>
    <lineage>
        <taxon>Eukaryota</taxon>
        <taxon>Metazoa</taxon>
        <taxon>Ecdysozoa</taxon>
        <taxon>Arthropoda</taxon>
        <taxon>Crustacea</taxon>
        <taxon>Oligostraca</taxon>
        <taxon>Ostracoda</taxon>
        <taxon>Podocopa</taxon>
        <taxon>Podocopida</taxon>
        <taxon>Darwinulocopina</taxon>
        <taxon>Darwinuloidea</taxon>
        <taxon>Darwinulidae</taxon>
        <taxon>Darwinula</taxon>
    </lineage>
</organism>
<proteinExistence type="inferred from homology"/>
<evidence type="ECO:0000256" key="4">
    <source>
        <dbReference type="ARBA" id="ARBA00022490"/>
    </source>
</evidence>
<dbReference type="GO" id="GO:0035973">
    <property type="term" value="P:aggrephagy"/>
    <property type="evidence" value="ECO:0007669"/>
    <property type="project" value="TreeGrafter"/>
</dbReference>
<dbReference type="GO" id="GO:0000423">
    <property type="term" value="P:mitophagy"/>
    <property type="evidence" value="ECO:0007669"/>
    <property type="project" value="TreeGrafter"/>
</dbReference>
<dbReference type="Pfam" id="PF03416">
    <property type="entry name" value="Peptidase_C54"/>
    <property type="match status" value="1"/>
</dbReference>
<evidence type="ECO:0000313" key="14">
    <source>
        <dbReference type="EMBL" id="CAD7241339.1"/>
    </source>
</evidence>
<dbReference type="InterPro" id="IPR005078">
    <property type="entry name" value="Peptidase_C54"/>
</dbReference>
<dbReference type="GO" id="GO:0015031">
    <property type="term" value="P:protein transport"/>
    <property type="evidence" value="ECO:0007669"/>
    <property type="project" value="UniProtKB-KW"/>
</dbReference>
<evidence type="ECO:0000256" key="6">
    <source>
        <dbReference type="ARBA" id="ARBA00022801"/>
    </source>
</evidence>
<dbReference type="SUPFAM" id="SSF54001">
    <property type="entry name" value="Cysteine proteinases"/>
    <property type="match status" value="1"/>
</dbReference>
<evidence type="ECO:0000256" key="1">
    <source>
        <dbReference type="ARBA" id="ARBA00004496"/>
    </source>
</evidence>
<evidence type="ECO:0000256" key="9">
    <source>
        <dbReference type="ARBA" id="ARBA00023006"/>
    </source>
</evidence>
<dbReference type="EMBL" id="LR899641">
    <property type="protein sequence ID" value="CAD7241339.1"/>
    <property type="molecule type" value="Genomic_DNA"/>
</dbReference>
<comment type="subcellular location">
    <subcellularLocation>
        <location evidence="1 11">Cytoplasm</location>
    </subcellularLocation>
</comment>
<keyword evidence="4 11" id="KW-0963">Cytoplasm</keyword>
<comment type="catalytic activity">
    <reaction evidence="10">
        <text>[protein]-C-terminal L-amino acid-glycyl-phosphatidylethanolamide + H2O = [protein]-C-terminal L-amino acid-glycine + a 1,2-diacyl-sn-glycero-3-phosphoethanolamine</text>
        <dbReference type="Rhea" id="RHEA:67548"/>
        <dbReference type="Rhea" id="RHEA-COMP:17323"/>
        <dbReference type="Rhea" id="RHEA-COMP:17324"/>
        <dbReference type="ChEBI" id="CHEBI:15377"/>
        <dbReference type="ChEBI" id="CHEBI:64612"/>
        <dbReference type="ChEBI" id="CHEBI:172940"/>
        <dbReference type="ChEBI" id="CHEBI:172941"/>
    </reaction>
    <physiologicalReaction direction="left-to-right" evidence="10">
        <dbReference type="Rhea" id="RHEA:67549"/>
    </physiologicalReaction>
</comment>
<dbReference type="PANTHER" id="PTHR22624">
    <property type="entry name" value="CYSTEINE PROTEASE ATG4"/>
    <property type="match status" value="1"/>
</dbReference>
<sequence length="533" mass="60607">MSGKRVPVEVGDGTRPRPMPSGPSEALRRLRDFHVGPPSEDSKRRDPTMPKHHHHFLRSNSTHFPSIAAKKKFQSVWNQVKYGFAGWNMRGSTNFVRNETLVLLGREYNPLNELDVHDADDSIVTEVRRSEMRKFKEDYQSRLWFTYRKDFPPIKDSIITTDCGWGCMLRTGQMILAQALIIHFLGRGWRWKYRETPQEGRLHRKIVQWFDDSAGSSTHRCPFSIHAMVHAGLDYGKQAGDWYGPSSVAHILREAVEAASQSEKLLEDLRVYVAQDCTVYLDDLILTCTTMKPSLSYPAEAVDALRPLQGASPPHAMIYPDLGLYLSSGDAFRNPRVPASDGLYPQLVRVEAEWKAVLILVPLRLGGDKLNPVYLPCLKRLLLTETCVGIIGGRPKHSLYFVGFQGDSLICLDPHFVQSYCDTTRADNLLDSYHCPTPRKISWSRMDPSCCLGFYCRTKDDLVDLMLTVKECILPNSDGSQGYPLFHFSKGQAVSMEPPHLVPEERILSLHRRFVNHLGEIEETENSEDFVFI</sequence>
<dbReference type="GO" id="GO:0004197">
    <property type="term" value="F:cysteine-type endopeptidase activity"/>
    <property type="evidence" value="ECO:0007669"/>
    <property type="project" value="TreeGrafter"/>
</dbReference>
<dbReference type="OrthoDB" id="2960936at2759"/>
<dbReference type="GO" id="GO:0000045">
    <property type="term" value="P:autophagosome assembly"/>
    <property type="evidence" value="ECO:0007669"/>
    <property type="project" value="TreeGrafter"/>
</dbReference>
<dbReference type="EMBL" id="CAJPEV010000124">
    <property type="protein sequence ID" value="CAG0880982.1"/>
    <property type="molecule type" value="Genomic_DNA"/>
</dbReference>
<keyword evidence="8 11" id="KW-0653">Protein transport</keyword>
<dbReference type="PANTHER" id="PTHR22624:SF52">
    <property type="entry name" value="CYSTEINE PROTEASE"/>
    <property type="match status" value="1"/>
</dbReference>
<evidence type="ECO:0000256" key="7">
    <source>
        <dbReference type="ARBA" id="ARBA00022807"/>
    </source>
</evidence>
<evidence type="ECO:0000256" key="12">
    <source>
        <dbReference type="SAM" id="MobiDB-lite"/>
    </source>
</evidence>
<feature type="compositionally biased region" description="Basic and acidic residues" evidence="12">
    <location>
        <begin position="26"/>
        <end position="49"/>
    </location>
</feature>
<dbReference type="EC" id="3.4.22.-" evidence="11"/>
<comment type="similarity">
    <text evidence="2 11">Belongs to the peptidase C54 family.</text>
</comment>
<dbReference type="InterPro" id="IPR046792">
    <property type="entry name" value="Peptidase_C54_cat"/>
</dbReference>
<evidence type="ECO:0000256" key="3">
    <source>
        <dbReference type="ARBA" id="ARBA00022448"/>
    </source>
</evidence>
<evidence type="ECO:0000259" key="13">
    <source>
        <dbReference type="Pfam" id="PF03416"/>
    </source>
</evidence>
<evidence type="ECO:0000313" key="15">
    <source>
        <dbReference type="Proteomes" id="UP000677054"/>
    </source>
</evidence>
<dbReference type="InterPro" id="IPR038765">
    <property type="entry name" value="Papain-like_cys_pep_sf"/>
</dbReference>
<dbReference type="GO" id="GO:0016485">
    <property type="term" value="P:protein processing"/>
    <property type="evidence" value="ECO:0007669"/>
    <property type="project" value="TreeGrafter"/>
</dbReference>
<dbReference type="GO" id="GO:0019786">
    <property type="term" value="F:protein-phosphatidylethanolamide deconjugating activity"/>
    <property type="evidence" value="ECO:0007669"/>
    <property type="project" value="InterPro"/>
</dbReference>
<keyword evidence="7" id="KW-0788">Thiol protease</keyword>
<evidence type="ECO:0000256" key="8">
    <source>
        <dbReference type="ARBA" id="ARBA00022927"/>
    </source>
</evidence>
<feature type="domain" description="Peptidase C54 catalytic" evidence="13">
    <location>
        <begin position="133"/>
        <end position="466"/>
    </location>
</feature>
<dbReference type="GO" id="GO:0005737">
    <property type="term" value="C:cytoplasm"/>
    <property type="evidence" value="ECO:0007669"/>
    <property type="project" value="UniProtKB-SubCell"/>
</dbReference>
<name>A0A7R8X220_9CRUS</name>
<keyword evidence="6 11" id="KW-0378">Hydrolase</keyword>
<keyword evidence="9 11" id="KW-0072">Autophagy</keyword>